<organism evidence="3 4">
    <name type="scientific">Enterococcus casseliflavus</name>
    <name type="common">Enterococcus flavescens</name>
    <dbReference type="NCBI Taxonomy" id="37734"/>
    <lineage>
        <taxon>Bacteria</taxon>
        <taxon>Bacillati</taxon>
        <taxon>Bacillota</taxon>
        <taxon>Bacilli</taxon>
        <taxon>Lactobacillales</taxon>
        <taxon>Enterococcaceae</taxon>
        <taxon>Enterococcus</taxon>
    </lineage>
</organism>
<dbReference type="AlphaFoldDB" id="A0A415EQM4"/>
<dbReference type="InterPro" id="IPR011067">
    <property type="entry name" value="Plasmid_toxin/cell-grow_inhib"/>
</dbReference>
<gene>
    <name evidence="3" type="ORF">DW084_12975</name>
</gene>
<dbReference type="InterPro" id="IPR003477">
    <property type="entry name" value="PemK-like"/>
</dbReference>
<proteinExistence type="inferred from homology"/>
<reference evidence="3 4" key="1">
    <citation type="submission" date="2018-08" db="EMBL/GenBank/DDBJ databases">
        <title>A genome reference for cultivated species of the human gut microbiota.</title>
        <authorList>
            <person name="Zou Y."/>
            <person name="Xue W."/>
            <person name="Luo G."/>
        </authorList>
    </citation>
    <scope>NUCLEOTIDE SEQUENCE [LARGE SCALE GENOMIC DNA]</scope>
    <source>
        <strain evidence="3 4">AF48-16</strain>
    </source>
</reference>
<dbReference type="EMBL" id="QRMZ01000017">
    <property type="protein sequence ID" value="RHK05653.1"/>
    <property type="molecule type" value="Genomic_DNA"/>
</dbReference>
<accession>A0A415EQM4</accession>
<dbReference type="GO" id="GO:0016075">
    <property type="term" value="P:rRNA catabolic process"/>
    <property type="evidence" value="ECO:0007669"/>
    <property type="project" value="TreeGrafter"/>
</dbReference>
<protein>
    <submittedName>
        <fullName evidence="3">Type II toxin-antitoxin system PemK/MazF family toxin</fullName>
    </submittedName>
</protein>
<dbReference type="PANTHER" id="PTHR33988:SF2">
    <property type="entry name" value="ENDORIBONUCLEASE MAZF"/>
    <property type="match status" value="1"/>
</dbReference>
<dbReference type="SUPFAM" id="SSF50118">
    <property type="entry name" value="Cell growth inhibitor/plasmid maintenance toxic component"/>
    <property type="match status" value="1"/>
</dbReference>
<evidence type="ECO:0000313" key="3">
    <source>
        <dbReference type="EMBL" id="RHK05653.1"/>
    </source>
</evidence>
<comment type="caution">
    <text evidence="3">The sequence shown here is derived from an EMBL/GenBank/DDBJ whole genome shotgun (WGS) entry which is preliminary data.</text>
</comment>
<dbReference type="GO" id="GO:0003677">
    <property type="term" value="F:DNA binding"/>
    <property type="evidence" value="ECO:0007669"/>
    <property type="project" value="InterPro"/>
</dbReference>
<keyword evidence="2" id="KW-1277">Toxin-antitoxin system</keyword>
<dbReference type="Pfam" id="PF02452">
    <property type="entry name" value="PemK_toxin"/>
    <property type="match status" value="1"/>
</dbReference>
<dbReference type="GO" id="GO:0006402">
    <property type="term" value="P:mRNA catabolic process"/>
    <property type="evidence" value="ECO:0007669"/>
    <property type="project" value="TreeGrafter"/>
</dbReference>
<dbReference type="Gene3D" id="2.30.30.110">
    <property type="match status" value="1"/>
</dbReference>
<sequence>MKVSKGEVFNCVIGENLGHEQCDTRPVVVISSSFINCRTSTILVAPLSTNVVKKTIIKNGREREVLRFSTQVLLRPNEYNFLSAESVVKLDQLKTVSKDRLLAKLGNLDISTIKFLDKKICQYLDIE</sequence>
<name>A0A415EQM4_ENTCA</name>
<comment type="similarity">
    <text evidence="1">Belongs to the PemK/MazF family.</text>
</comment>
<dbReference type="PANTHER" id="PTHR33988">
    <property type="entry name" value="ENDORIBONUCLEASE MAZF-RELATED"/>
    <property type="match status" value="1"/>
</dbReference>
<evidence type="ECO:0000256" key="2">
    <source>
        <dbReference type="ARBA" id="ARBA00022649"/>
    </source>
</evidence>
<evidence type="ECO:0000313" key="4">
    <source>
        <dbReference type="Proteomes" id="UP000286288"/>
    </source>
</evidence>
<dbReference type="GO" id="GO:0004521">
    <property type="term" value="F:RNA endonuclease activity"/>
    <property type="evidence" value="ECO:0007669"/>
    <property type="project" value="TreeGrafter"/>
</dbReference>
<evidence type="ECO:0000256" key="1">
    <source>
        <dbReference type="ARBA" id="ARBA00007521"/>
    </source>
</evidence>
<dbReference type="Proteomes" id="UP000286288">
    <property type="component" value="Unassembled WGS sequence"/>
</dbReference>